<dbReference type="AlphaFoldDB" id="A0A1H0KT01"/>
<dbReference type="Pfam" id="PF01553">
    <property type="entry name" value="Acyltransferase"/>
    <property type="match status" value="1"/>
</dbReference>
<gene>
    <name evidence="4" type="ORF">SAMN04515671_1417</name>
</gene>
<protein>
    <submittedName>
        <fullName evidence="4">1-acyl-sn-glycerol-3-phosphate acyltransferases</fullName>
    </submittedName>
</protein>
<dbReference type="STRING" id="1090615.SAMN04515671_1417"/>
<organism evidence="4 5">
    <name type="scientific">Nakamurella panacisegetis</name>
    <dbReference type="NCBI Taxonomy" id="1090615"/>
    <lineage>
        <taxon>Bacteria</taxon>
        <taxon>Bacillati</taxon>
        <taxon>Actinomycetota</taxon>
        <taxon>Actinomycetes</taxon>
        <taxon>Nakamurellales</taxon>
        <taxon>Nakamurellaceae</taxon>
        <taxon>Nakamurella</taxon>
    </lineage>
</organism>
<dbReference type="InterPro" id="IPR002123">
    <property type="entry name" value="Plipid/glycerol_acylTrfase"/>
</dbReference>
<feature type="domain" description="Phospholipid/glycerol acyltransferase" evidence="3">
    <location>
        <begin position="38"/>
        <end position="152"/>
    </location>
</feature>
<dbReference type="PANTHER" id="PTHR10434">
    <property type="entry name" value="1-ACYL-SN-GLYCEROL-3-PHOSPHATE ACYLTRANSFERASE"/>
    <property type="match status" value="1"/>
</dbReference>
<dbReference type="GO" id="GO:0003841">
    <property type="term" value="F:1-acylglycerol-3-phosphate O-acyltransferase activity"/>
    <property type="evidence" value="ECO:0007669"/>
    <property type="project" value="TreeGrafter"/>
</dbReference>
<evidence type="ECO:0000313" key="4">
    <source>
        <dbReference type="EMBL" id="SDO58913.1"/>
    </source>
</evidence>
<accession>A0A1H0KT01</accession>
<dbReference type="SMART" id="SM00563">
    <property type="entry name" value="PlsC"/>
    <property type="match status" value="1"/>
</dbReference>
<name>A0A1H0KT01_9ACTN</name>
<dbReference type="Proteomes" id="UP000198741">
    <property type="component" value="Chromosome I"/>
</dbReference>
<dbReference type="EMBL" id="LT629710">
    <property type="protein sequence ID" value="SDO58913.1"/>
    <property type="molecule type" value="Genomic_DNA"/>
</dbReference>
<reference evidence="4 5" key="1">
    <citation type="submission" date="2016-10" db="EMBL/GenBank/DDBJ databases">
        <authorList>
            <person name="de Groot N.N."/>
        </authorList>
    </citation>
    <scope>NUCLEOTIDE SEQUENCE [LARGE SCALE GENOMIC DNA]</scope>
    <source>
        <strain evidence="5">P4-7,KCTC 19426,CECT 7604</strain>
    </source>
</reference>
<dbReference type="GO" id="GO:0005886">
    <property type="term" value="C:plasma membrane"/>
    <property type="evidence" value="ECO:0007669"/>
    <property type="project" value="TreeGrafter"/>
</dbReference>
<evidence type="ECO:0000256" key="1">
    <source>
        <dbReference type="ARBA" id="ARBA00022679"/>
    </source>
</evidence>
<sequence>MRDRVYRVVARIARGVFGLLDIRFDIRGAHHLPAAGPAVIASNHISYLDFAFVGLVAQQRRRMVRFLAKGSVFRRPLIGPLMRAMGHIPVSRASGAGAYRHAERALQSDQFVGVFPEATISRSWTLKPFKVGAAALATDQRVPLVPIVTWGGHRILTVDGRYHLRRHLPVTILVGEPILPDPARTATEANALLGHRMAGLLDLIQRDYPERPADLRDRWWLPRHLGGSAPDPVSAAAIDAARIRP</sequence>
<keyword evidence="5" id="KW-1185">Reference proteome</keyword>
<evidence type="ECO:0000259" key="3">
    <source>
        <dbReference type="SMART" id="SM00563"/>
    </source>
</evidence>
<keyword evidence="2 4" id="KW-0012">Acyltransferase</keyword>
<dbReference type="RefSeq" id="WP_090481573.1">
    <property type="nucleotide sequence ID" value="NZ_LT629710.1"/>
</dbReference>
<evidence type="ECO:0000313" key="5">
    <source>
        <dbReference type="Proteomes" id="UP000198741"/>
    </source>
</evidence>
<dbReference type="SUPFAM" id="SSF69593">
    <property type="entry name" value="Glycerol-3-phosphate (1)-acyltransferase"/>
    <property type="match status" value="1"/>
</dbReference>
<dbReference type="GO" id="GO:0006654">
    <property type="term" value="P:phosphatidic acid biosynthetic process"/>
    <property type="evidence" value="ECO:0007669"/>
    <property type="project" value="TreeGrafter"/>
</dbReference>
<keyword evidence="1 4" id="KW-0808">Transferase</keyword>
<proteinExistence type="predicted"/>
<dbReference type="CDD" id="cd07989">
    <property type="entry name" value="LPLAT_AGPAT-like"/>
    <property type="match status" value="1"/>
</dbReference>
<dbReference type="PANTHER" id="PTHR10434:SF55">
    <property type="entry name" value="POSSIBLE ACYLTRANSFERASE"/>
    <property type="match status" value="1"/>
</dbReference>
<dbReference type="OrthoDB" id="3210041at2"/>
<evidence type="ECO:0000256" key="2">
    <source>
        <dbReference type="ARBA" id="ARBA00023315"/>
    </source>
</evidence>